<comment type="caution">
    <text evidence="3">The sequence shown here is derived from an EMBL/GenBank/DDBJ whole genome shotgun (WGS) entry which is preliminary data.</text>
</comment>
<dbReference type="PROSITE" id="PS01129">
    <property type="entry name" value="PSI_RLU"/>
    <property type="match status" value="1"/>
</dbReference>
<keyword evidence="4" id="KW-1185">Reference proteome</keyword>
<evidence type="ECO:0000313" key="3">
    <source>
        <dbReference type="EMBL" id="NJC32551.1"/>
    </source>
</evidence>
<dbReference type="GO" id="GO:0160151">
    <property type="term" value="F:tRNA pseudouridine(32) synthase activity"/>
    <property type="evidence" value="ECO:0007669"/>
    <property type="project" value="UniProtKB-EC"/>
</dbReference>
<sequence length="222" mass="23833">MLSDRVLFIDAEALVVDKPAGLPVDRPRDGSLSVENHLESLAFGFRRWPQPVHRLDRDTSGCLLLARTPKAHKRFQQSWEAGLAEKRYLAVLEGIPADASGLIDMPLGKTSTREAGWRMVPDPKGKPARTRWSVIATAGQRALVEFRPETGRTHQLRVHAATGIGMPIVGDPVYGRKGPAMLLHAAGLTLPRENKPAITAEAPLPPAFAAAGFTGSGSDAAG</sequence>
<evidence type="ECO:0000259" key="2">
    <source>
        <dbReference type="Pfam" id="PF00849"/>
    </source>
</evidence>
<dbReference type="InterPro" id="IPR006224">
    <property type="entry name" value="PsdUridine_synth_RluA-like_CS"/>
</dbReference>
<dbReference type="PANTHER" id="PTHR21600">
    <property type="entry name" value="MITOCHONDRIAL RNA PSEUDOURIDINE SYNTHASE"/>
    <property type="match status" value="1"/>
</dbReference>
<protein>
    <submittedName>
        <fullName evidence="3">tRNA pseudouridine32 synthase/23S rRNA pseudouridine746 synthase</fullName>
        <ecNumber evidence="3">5.4.99.28</ecNumber>
        <ecNumber evidence="3">5.4.99.29</ecNumber>
    </submittedName>
</protein>
<dbReference type="PANTHER" id="PTHR21600:SF87">
    <property type="entry name" value="RNA PSEUDOURIDYLATE SYNTHASE DOMAIN-CONTAINING PROTEIN 1"/>
    <property type="match status" value="1"/>
</dbReference>
<keyword evidence="3" id="KW-0413">Isomerase</keyword>
<comment type="similarity">
    <text evidence="1">Belongs to the pseudouridine synthase RluA family.</text>
</comment>
<dbReference type="InterPro" id="IPR006145">
    <property type="entry name" value="PsdUridine_synth_RsuA/RluA"/>
</dbReference>
<dbReference type="CDD" id="cd02869">
    <property type="entry name" value="PseudoU_synth_RluA_like"/>
    <property type="match status" value="1"/>
</dbReference>
<dbReference type="InterPro" id="IPR020103">
    <property type="entry name" value="PsdUridine_synth_cat_dom_sf"/>
</dbReference>
<reference evidence="3 4" key="1">
    <citation type="submission" date="2020-03" db="EMBL/GenBank/DDBJ databases">
        <title>Genomic Encyclopedia of Type Strains, Phase IV (KMG-IV): sequencing the most valuable type-strain genomes for metagenomic binning, comparative biology and taxonomic classification.</title>
        <authorList>
            <person name="Goeker M."/>
        </authorList>
    </citation>
    <scope>NUCLEOTIDE SEQUENCE [LARGE SCALE GENOMIC DNA]</scope>
    <source>
        <strain evidence="3 4">DSM 27651</strain>
    </source>
</reference>
<dbReference type="RefSeq" id="WP_167951743.1">
    <property type="nucleotide sequence ID" value="NZ_JAATJE010000001.1"/>
</dbReference>
<gene>
    <name evidence="3" type="ORF">GGR88_000025</name>
</gene>
<feature type="domain" description="Pseudouridine synthase RsuA/RluA-like" evidence="2">
    <location>
        <begin position="14"/>
        <end position="161"/>
    </location>
</feature>
<dbReference type="GO" id="GO:0160142">
    <property type="term" value="F:23S rRNA pseudouridine(746) synthase activity"/>
    <property type="evidence" value="ECO:0007669"/>
    <property type="project" value="UniProtKB-EC"/>
</dbReference>
<dbReference type="EMBL" id="JAATJE010000001">
    <property type="protein sequence ID" value="NJC32551.1"/>
    <property type="molecule type" value="Genomic_DNA"/>
</dbReference>
<evidence type="ECO:0000256" key="1">
    <source>
        <dbReference type="ARBA" id="ARBA00010876"/>
    </source>
</evidence>
<name>A0ABX0XIA1_9SPHN</name>
<accession>A0ABX0XIA1</accession>
<dbReference type="Gene3D" id="3.30.2350.10">
    <property type="entry name" value="Pseudouridine synthase"/>
    <property type="match status" value="1"/>
</dbReference>
<proteinExistence type="inferred from homology"/>
<dbReference type="InterPro" id="IPR050188">
    <property type="entry name" value="RluA_PseudoU_synthase"/>
</dbReference>
<dbReference type="EC" id="5.4.99.29" evidence="3"/>
<dbReference type="SUPFAM" id="SSF55120">
    <property type="entry name" value="Pseudouridine synthase"/>
    <property type="match status" value="1"/>
</dbReference>
<dbReference type="EC" id="5.4.99.28" evidence="3"/>
<evidence type="ECO:0000313" key="4">
    <source>
        <dbReference type="Proteomes" id="UP000734218"/>
    </source>
</evidence>
<dbReference type="Pfam" id="PF00849">
    <property type="entry name" value="PseudoU_synth_2"/>
    <property type="match status" value="1"/>
</dbReference>
<dbReference type="Proteomes" id="UP000734218">
    <property type="component" value="Unassembled WGS sequence"/>
</dbReference>
<organism evidence="3 4">
    <name type="scientific">Sphingomonas jejuensis</name>
    <dbReference type="NCBI Taxonomy" id="904715"/>
    <lineage>
        <taxon>Bacteria</taxon>
        <taxon>Pseudomonadati</taxon>
        <taxon>Pseudomonadota</taxon>
        <taxon>Alphaproteobacteria</taxon>
        <taxon>Sphingomonadales</taxon>
        <taxon>Sphingomonadaceae</taxon>
        <taxon>Sphingomonas</taxon>
    </lineage>
</organism>